<evidence type="ECO:0000256" key="1">
    <source>
        <dbReference type="SAM" id="Coils"/>
    </source>
</evidence>
<evidence type="ECO:0000313" key="2">
    <source>
        <dbReference type="EMBL" id="KKL07949.1"/>
    </source>
</evidence>
<name>A0A0F9AEE5_9ZZZZ</name>
<dbReference type="AlphaFoldDB" id="A0A0F9AEE5"/>
<reference evidence="2" key="1">
    <citation type="journal article" date="2015" name="Nature">
        <title>Complex archaea that bridge the gap between prokaryotes and eukaryotes.</title>
        <authorList>
            <person name="Spang A."/>
            <person name="Saw J.H."/>
            <person name="Jorgensen S.L."/>
            <person name="Zaremba-Niedzwiedzka K."/>
            <person name="Martijn J."/>
            <person name="Lind A.E."/>
            <person name="van Eijk R."/>
            <person name="Schleper C."/>
            <person name="Guy L."/>
            <person name="Ettema T.J."/>
        </authorList>
    </citation>
    <scope>NUCLEOTIDE SEQUENCE</scope>
</reference>
<accession>A0A0F9AEE5</accession>
<gene>
    <name evidence="2" type="ORF">LCGC14_2580860</name>
</gene>
<comment type="caution">
    <text evidence="2">The sequence shown here is derived from an EMBL/GenBank/DDBJ whole genome shotgun (WGS) entry which is preliminary data.</text>
</comment>
<dbReference type="EMBL" id="LAZR01043082">
    <property type="protein sequence ID" value="KKL07949.1"/>
    <property type="molecule type" value="Genomic_DNA"/>
</dbReference>
<organism evidence="2">
    <name type="scientific">marine sediment metagenome</name>
    <dbReference type="NCBI Taxonomy" id="412755"/>
    <lineage>
        <taxon>unclassified sequences</taxon>
        <taxon>metagenomes</taxon>
        <taxon>ecological metagenomes</taxon>
    </lineage>
</organism>
<sequence length="74" mass="8379">MPVTKCSNGKYKIGSGACMYDSKKKAESAYKGYLAKKHENLKYEISSLSKDLNIIKEELDKQKKIIVNKYGSNK</sequence>
<proteinExistence type="predicted"/>
<keyword evidence="1" id="KW-0175">Coiled coil</keyword>
<protein>
    <submittedName>
        <fullName evidence="2">Uncharacterized protein</fullName>
    </submittedName>
</protein>
<feature type="coiled-coil region" evidence="1">
    <location>
        <begin position="38"/>
        <end position="65"/>
    </location>
</feature>